<dbReference type="Gene3D" id="3.40.1010.20">
    <property type="entry name" value="4-hydroxy-3-methylbut-2-enyl diphosphate reductase, catalytic domain"/>
    <property type="match status" value="2"/>
</dbReference>
<comment type="caution">
    <text evidence="5">Lacks conserved residue(s) required for the propagation of feature annotation.</text>
</comment>
<dbReference type="CDD" id="cd13944">
    <property type="entry name" value="lytB_ispH"/>
    <property type="match status" value="1"/>
</dbReference>
<feature type="binding site" evidence="5">
    <location>
        <position position="40"/>
    </location>
    <ligand>
        <name>dimethylallyl diphosphate</name>
        <dbReference type="ChEBI" id="CHEBI:57623"/>
    </ligand>
</feature>
<feature type="binding site" evidence="5">
    <location>
        <position position="216"/>
    </location>
    <ligand>
        <name>dimethylallyl diphosphate</name>
        <dbReference type="ChEBI" id="CHEBI:57623"/>
    </ligand>
</feature>
<evidence type="ECO:0000256" key="4">
    <source>
        <dbReference type="ARBA" id="ARBA00023014"/>
    </source>
</evidence>
<dbReference type="GO" id="GO:0051745">
    <property type="term" value="F:4-hydroxy-3-methylbut-2-enyl diphosphate reductase activity"/>
    <property type="evidence" value="ECO:0007669"/>
    <property type="project" value="UniProtKB-UniRule"/>
</dbReference>
<keyword evidence="3 5" id="KW-0408">Iron</keyword>
<comment type="catalytic activity">
    <reaction evidence="5">
        <text>dimethylallyl diphosphate + 2 oxidized [2Fe-2S]-[ferredoxin] + H2O = (2E)-4-hydroxy-3-methylbut-2-enyl diphosphate + 2 reduced [2Fe-2S]-[ferredoxin] + 2 H(+)</text>
        <dbReference type="Rhea" id="RHEA:24825"/>
        <dbReference type="Rhea" id="RHEA-COMP:10000"/>
        <dbReference type="Rhea" id="RHEA-COMP:10001"/>
        <dbReference type="ChEBI" id="CHEBI:15377"/>
        <dbReference type="ChEBI" id="CHEBI:15378"/>
        <dbReference type="ChEBI" id="CHEBI:33737"/>
        <dbReference type="ChEBI" id="CHEBI:33738"/>
        <dbReference type="ChEBI" id="CHEBI:57623"/>
        <dbReference type="ChEBI" id="CHEBI:128753"/>
        <dbReference type="EC" id="1.17.7.4"/>
    </reaction>
</comment>
<dbReference type="EMBL" id="QOQW01000016">
    <property type="protein sequence ID" value="RCK79038.1"/>
    <property type="molecule type" value="Genomic_DNA"/>
</dbReference>
<feature type="binding site" evidence="5">
    <location>
        <position position="188"/>
    </location>
    <ligand>
        <name>[4Fe-4S] cluster</name>
        <dbReference type="ChEBI" id="CHEBI:49883"/>
    </ligand>
</feature>
<comment type="caution">
    <text evidence="6">The sequence shown here is derived from an EMBL/GenBank/DDBJ whole genome shotgun (WGS) entry which is preliminary data.</text>
</comment>
<evidence type="ECO:0000313" key="6">
    <source>
        <dbReference type="EMBL" id="RCK79038.1"/>
    </source>
</evidence>
<evidence type="ECO:0000256" key="1">
    <source>
        <dbReference type="ARBA" id="ARBA00022485"/>
    </source>
</evidence>
<feature type="binding site" evidence="5">
    <location>
        <position position="72"/>
    </location>
    <ligand>
        <name>isopentenyl diphosphate</name>
        <dbReference type="ChEBI" id="CHEBI:128769"/>
    </ligand>
</feature>
<feature type="binding site" evidence="5">
    <location>
        <position position="72"/>
    </location>
    <ligand>
        <name>dimethylallyl diphosphate</name>
        <dbReference type="ChEBI" id="CHEBI:57623"/>
    </ligand>
</feature>
<comment type="function">
    <text evidence="5">Catalyzes the conversion of 1-hydroxy-2-methyl-2-(E)-butenyl 4-diphosphate (HMBPP) into a mixture of isopentenyl diphosphate (IPP) and dimethylallyl diphosphate (DMAPP). Acts in the terminal step of the DOXP/MEP pathway for isoprenoid precursor biosynthesis.</text>
</comment>
<dbReference type="UniPathway" id="UPA00056">
    <property type="reaction ID" value="UER00097"/>
</dbReference>
<evidence type="ECO:0000256" key="5">
    <source>
        <dbReference type="HAMAP-Rule" id="MF_00191"/>
    </source>
</evidence>
<feature type="binding site" evidence="5">
    <location>
        <position position="40"/>
    </location>
    <ligand>
        <name>isopentenyl diphosphate</name>
        <dbReference type="ChEBI" id="CHEBI:128769"/>
    </ligand>
</feature>
<sequence length="283" mass="30273">MKIILAKTAGFCMGVKRAVQIALETAQGQDEIFTCGPLIHNPQAVETLRAKGVTPLPDDVDPDHGILLIRAHGMPADRIARLRARGLTIVDATCPHVVSSQKRIASCSAAGVPVIIVGDREHPEILSLQSFATGPCYILSSVAEAQALPALDRAMVIAQTTFNAADYEAIGAELRRRIPHCQIFQSICKATSRRQEEVQRLARTCDAVVVVGGRNSANTRRLAEIAAASGRPTFHVETAAELPLEAFATFTTVGVTAGASTPDWITEEVIRCLTTPRPLPRAG</sequence>
<dbReference type="Proteomes" id="UP000252355">
    <property type="component" value="Unassembled WGS sequence"/>
</dbReference>
<comment type="pathway">
    <text evidence="5">Isoprenoid biosynthesis; isopentenyl diphosphate biosynthesis via DXP pathway; isopentenyl diphosphate from 1-deoxy-D-xylulose 5-phosphate: step 6/6.</text>
</comment>
<feature type="binding site" evidence="5">
    <location>
        <position position="94"/>
    </location>
    <ligand>
        <name>[4Fe-4S] cluster</name>
        <dbReference type="ChEBI" id="CHEBI:49883"/>
    </ligand>
</feature>
<dbReference type="InterPro" id="IPR003451">
    <property type="entry name" value="LytB/IspH"/>
</dbReference>
<evidence type="ECO:0000256" key="2">
    <source>
        <dbReference type="ARBA" id="ARBA00022723"/>
    </source>
</evidence>
<dbReference type="GO" id="GO:0050992">
    <property type="term" value="P:dimethylallyl diphosphate biosynthetic process"/>
    <property type="evidence" value="ECO:0007669"/>
    <property type="project" value="UniProtKB-UniRule"/>
</dbReference>
<dbReference type="GO" id="GO:0016114">
    <property type="term" value="P:terpenoid biosynthetic process"/>
    <property type="evidence" value="ECO:0007669"/>
    <property type="project" value="UniProtKB-UniRule"/>
</dbReference>
<feature type="binding site" evidence="5">
    <location>
        <position position="216"/>
    </location>
    <ligand>
        <name>(2E)-4-hydroxy-3-methylbut-2-enyl diphosphate</name>
        <dbReference type="ChEBI" id="CHEBI:128753"/>
    </ligand>
</feature>
<gene>
    <name evidence="5" type="primary">ispH</name>
    <name evidence="6" type="ORF">OZSIB_0380</name>
</gene>
<dbReference type="EC" id="1.17.7.4" evidence="5"/>
<dbReference type="PANTHER" id="PTHR30426:SF0">
    <property type="entry name" value="4-HYDROXY-3-METHYLBUT-2-ENYL DIPHOSPHATE REDUCTASE"/>
    <property type="match status" value="1"/>
</dbReference>
<feature type="binding site" evidence="5">
    <location>
        <position position="122"/>
    </location>
    <ligand>
        <name>dimethylallyl diphosphate</name>
        <dbReference type="ChEBI" id="CHEBI:57623"/>
    </ligand>
</feature>
<organism evidence="6 7">
    <name type="scientific">Candidatus Ozemobacter sibiricus</name>
    <dbReference type="NCBI Taxonomy" id="2268124"/>
    <lineage>
        <taxon>Bacteria</taxon>
        <taxon>Candidatus Ozemobacteria</taxon>
        <taxon>Candidatus Ozemobacterales</taxon>
        <taxon>Candidatus Ozemobacteraceae</taxon>
        <taxon>Candidatus Ozemobacter</taxon>
    </lineage>
</organism>
<keyword evidence="4 5" id="KW-0411">Iron-sulfur</keyword>
<feature type="active site" description="Proton donor" evidence="5">
    <location>
        <position position="124"/>
    </location>
</feature>
<evidence type="ECO:0000313" key="7">
    <source>
        <dbReference type="Proteomes" id="UP000252355"/>
    </source>
</evidence>
<feature type="binding site" evidence="5">
    <location>
        <position position="260"/>
    </location>
    <ligand>
        <name>dimethylallyl diphosphate</name>
        <dbReference type="ChEBI" id="CHEBI:57623"/>
    </ligand>
</feature>
<feature type="binding site" evidence="5">
    <location>
        <position position="218"/>
    </location>
    <ligand>
        <name>(2E)-4-hydroxy-3-methylbut-2-enyl diphosphate</name>
        <dbReference type="ChEBI" id="CHEBI:128753"/>
    </ligand>
</feature>
<dbReference type="GO" id="GO:0046872">
    <property type="term" value="F:metal ion binding"/>
    <property type="evidence" value="ECO:0007669"/>
    <property type="project" value="UniProtKB-KW"/>
</dbReference>
<feature type="binding site" evidence="5">
    <location>
        <position position="260"/>
    </location>
    <ligand>
        <name>isopentenyl diphosphate</name>
        <dbReference type="ChEBI" id="CHEBI:128769"/>
    </ligand>
</feature>
<name>A0A367ZLQ9_9BACT</name>
<dbReference type="GO" id="GO:0019288">
    <property type="term" value="P:isopentenyl diphosphate biosynthetic process, methylerythritol 4-phosphate pathway"/>
    <property type="evidence" value="ECO:0007669"/>
    <property type="project" value="UniProtKB-UniRule"/>
</dbReference>
<feature type="binding site" evidence="5">
    <location>
        <position position="216"/>
    </location>
    <ligand>
        <name>isopentenyl diphosphate</name>
        <dbReference type="ChEBI" id="CHEBI:128769"/>
    </ligand>
</feature>
<proteinExistence type="inferred from homology"/>
<dbReference type="Gene3D" id="3.40.50.11270">
    <property type="match status" value="1"/>
</dbReference>
<evidence type="ECO:0000256" key="3">
    <source>
        <dbReference type="ARBA" id="ARBA00023004"/>
    </source>
</evidence>
<comment type="catalytic activity">
    <reaction evidence="5">
        <text>isopentenyl diphosphate + 2 oxidized [2Fe-2S]-[ferredoxin] + H2O = (2E)-4-hydroxy-3-methylbut-2-enyl diphosphate + 2 reduced [2Fe-2S]-[ferredoxin] + 2 H(+)</text>
        <dbReference type="Rhea" id="RHEA:24488"/>
        <dbReference type="Rhea" id="RHEA-COMP:10000"/>
        <dbReference type="Rhea" id="RHEA-COMP:10001"/>
        <dbReference type="ChEBI" id="CHEBI:15377"/>
        <dbReference type="ChEBI" id="CHEBI:15378"/>
        <dbReference type="ChEBI" id="CHEBI:33737"/>
        <dbReference type="ChEBI" id="CHEBI:33738"/>
        <dbReference type="ChEBI" id="CHEBI:128753"/>
        <dbReference type="ChEBI" id="CHEBI:128769"/>
        <dbReference type="EC" id="1.17.7.4"/>
    </reaction>
</comment>
<feature type="binding site" evidence="5">
    <location>
        <position position="12"/>
    </location>
    <ligand>
        <name>[4Fe-4S] cluster</name>
        <dbReference type="ChEBI" id="CHEBI:49883"/>
    </ligand>
</feature>
<keyword evidence="2 5" id="KW-0479">Metal-binding</keyword>
<feature type="binding site" evidence="5">
    <location>
        <position position="40"/>
    </location>
    <ligand>
        <name>(2E)-4-hydroxy-3-methylbut-2-enyl diphosphate</name>
        <dbReference type="ChEBI" id="CHEBI:128753"/>
    </ligand>
</feature>
<feature type="binding site" evidence="5">
    <location>
        <position position="160"/>
    </location>
    <ligand>
        <name>(2E)-4-hydroxy-3-methylbut-2-enyl diphosphate</name>
        <dbReference type="ChEBI" id="CHEBI:128753"/>
    </ligand>
</feature>
<comment type="similarity">
    <text evidence="5">Belongs to the IspH family.</text>
</comment>
<reference evidence="6 7" key="1">
    <citation type="submission" date="2018-05" db="EMBL/GenBank/DDBJ databases">
        <title>A metagenomic window into the 2 km-deep terrestrial subsurface aquifer revealed taxonomically and functionally diverse microbial community comprising novel uncultured bacterial lineages.</title>
        <authorList>
            <person name="Kadnikov V.V."/>
            <person name="Mardanov A.V."/>
            <person name="Beletsky A.V."/>
            <person name="Banks D."/>
            <person name="Pimenov N.V."/>
            <person name="Frank Y.A."/>
            <person name="Karnachuk O.V."/>
            <person name="Ravin N.V."/>
        </authorList>
    </citation>
    <scope>NUCLEOTIDE SEQUENCE [LARGE SCALE GENOMIC DNA]</scope>
    <source>
        <strain evidence="6">BY5</strain>
    </source>
</reference>
<dbReference type="NCBIfam" id="TIGR00216">
    <property type="entry name" value="ispH_lytB"/>
    <property type="match status" value="1"/>
</dbReference>
<dbReference type="GO" id="GO:0051539">
    <property type="term" value="F:4 iron, 4 sulfur cluster binding"/>
    <property type="evidence" value="ECO:0007669"/>
    <property type="project" value="UniProtKB-UniRule"/>
</dbReference>
<feature type="binding site" evidence="5">
    <location>
        <position position="122"/>
    </location>
    <ligand>
        <name>(2E)-4-hydroxy-3-methylbut-2-enyl diphosphate</name>
        <dbReference type="ChEBI" id="CHEBI:128753"/>
    </ligand>
</feature>
<keyword evidence="1 5" id="KW-0004">4Fe-4S</keyword>
<feature type="binding site" evidence="5">
    <location>
        <position position="260"/>
    </location>
    <ligand>
        <name>(2E)-4-hydroxy-3-methylbut-2-enyl diphosphate</name>
        <dbReference type="ChEBI" id="CHEBI:128753"/>
    </ligand>
</feature>
<feature type="binding site" evidence="5">
    <location>
        <position position="122"/>
    </location>
    <ligand>
        <name>isopentenyl diphosphate</name>
        <dbReference type="ChEBI" id="CHEBI:128769"/>
    </ligand>
</feature>
<protein>
    <recommendedName>
        <fullName evidence="5">4-hydroxy-3-methylbut-2-enyl diphosphate reductase</fullName>
        <shortName evidence="5">HMBPP reductase</shortName>
        <ecNumber evidence="5">1.17.7.4</ecNumber>
    </recommendedName>
</protein>
<keyword evidence="5" id="KW-0560">Oxidoreductase</keyword>
<comment type="pathway">
    <text evidence="5">Isoprenoid biosynthesis; dimethylallyl diphosphate biosynthesis; dimethylallyl diphosphate from (2E)-4-hydroxy-3-methylbutenyl diphosphate: step 1/1.</text>
</comment>
<dbReference type="AlphaFoldDB" id="A0A367ZLQ9"/>
<dbReference type="PANTHER" id="PTHR30426">
    <property type="entry name" value="4-HYDROXY-3-METHYLBUT-2-ENYL DIPHOSPHATE REDUCTASE"/>
    <property type="match status" value="1"/>
</dbReference>
<keyword evidence="5" id="KW-0414">Isoprene biosynthesis</keyword>
<dbReference type="Pfam" id="PF02401">
    <property type="entry name" value="LYTB"/>
    <property type="match status" value="1"/>
</dbReference>
<dbReference type="UniPathway" id="UPA00059">
    <property type="reaction ID" value="UER00105"/>
</dbReference>
<feature type="binding site" evidence="5">
    <location>
        <position position="218"/>
    </location>
    <ligand>
        <name>dimethylallyl diphosphate</name>
        <dbReference type="ChEBI" id="CHEBI:57623"/>
    </ligand>
</feature>
<dbReference type="HAMAP" id="MF_00191">
    <property type="entry name" value="IspH"/>
    <property type="match status" value="1"/>
</dbReference>
<comment type="cofactor">
    <cofactor evidence="5">
        <name>[4Fe-4S] cluster</name>
        <dbReference type="ChEBI" id="CHEBI:49883"/>
    </cofactor>
    <text evidence="5">Binds 1 [4Fe-4S] cluster per subunit.</text>
</comment>
<feature type="binding site" evidence="5">
    <location>
        <position position="72"/>
    </location>
    <ligand>
        <name>(2E)-4-hydroxy-3-methylbut-2-enyl diphosphate</name>
        <dbReference type="ChEBI" id="CHEBI:128753"/>
    </ligand>
</feature>
<feature type="binding site" evidence="5">
    <location>
        <position position="218"/>
    </location>
    <ligand>
        <name>isopentenyl diphosphate</name>
        <dbReference type="ChEBI" id="CHEBI:128769"/>
    </ligand>
</feature>
<accession>A0A367ZLQ9</accession>